<dbReference type="InterPro" id="IPR013497">
    <property type="entry name" value="Topo_IA_cen"/>
</dbReference>
<dbReference type="EC" id="5.6.2.1" evidence="2"/>
<dbReference type="Gene3D" id="2.70.20.10">
    <property type="entry name" value="Topoisomerase I, domain 3"/>
    <property type="match status" value="1"/>
</dbReference>
<dbReference type="InterPro" id="IPR013824">
    <property type="entry name" value="Topo_IA_cen_sub1"/>
</dbReference>
<comment type="function">
    <text evidence="2">Introduces a single-strand break via transesterification at a target site in duplex DNA. Releases the supercoiling and torsional tension of DNA introduced during the DNA replication and transcription by transiently cleaving and rejoining one strand of the DNA duplex. The scissile phosphodiester is attacked by the catalytic tyrosine of the enzyme, resulting in the formation of a DNA-(5'-phosphotyrosyl)-enzyme intermediate and the expulsion of a 3'-OH DNA strand.</text>
</comment>
<protein>
    <recommendedName>
        <fullName evidence="2">DNA topoisomerase</fullName>
        <ecNumber evidence="2">5.6.2.1</ecNumber>
    </recommendedName>
</protein>
<feature type="region of interest" description="Disordered" evidence="3">
    <location>
        <begin position="289"/>
        <end position="320"/>
    </location>
</feature>
<evidence type="ECO:0000256" key="3">
    <source>
        <dbReference type="SAM" id="MobiDB-lite"/>
    </source>
</evidence>
<dbReference type="PANTHER" id="PTHR11390">
    <property type="entry name" value="PROKARYOTIC DNA TOPOISOMERASE"/>
    <property type="match status" value="1"/>
</dbReference>
<evidence type="ECO:0000313" key="5">
    <source>
        <dbReference type="EMBL" id="CAG8648843.1"/>
    </source>
</evidence>
<comment type="catalytic activity">
    <reaction evidence="2">
        <text>ATP-independent breakage of single-stranded DNA, followed by passage and rejoining.</text>
        <dbReference type="EC" id="5.6.2.1"/>
    </reaction>
</comment>
<dbReference type="InterPro" id="IPR013825">
    <property type="entry name" value="Topo_IA_cen_sub2"/>
</dbReference>
<dbReference type="InterPro" id="IPR000380">
    <property type="entry name" value="Topo_IA"/>
</dbReference>
<organism evidence="5 6">
    <name type="scientific">Gigaspora margarita</name>
    <dbReference type="NCBI Taxonomy" id="4874"/>
    <lineage>
        <taxon>Eukaryota</taxon>
        <taxon>Fungi</taxon>
        <taxon>Fungi incertae sedis</taxon>
        <taxon>Mucoromycota</taxon>
        <taxon>Glomeromycotina</taxon>
        <taxon>Glomeromycetes</taxon>
        <taxon>Diversisporales</taxon>
        <taxon>Gigasporaceae</taxon>
        <taxon>Gigaspora</taxon>
    </lineage>
</organism>
<dbReference type="Pfam" id="PF01131">
    <property type="entry name" value="Topoisom_bac"/>
    <property type="match status" value="1"/>
</dbReference>
<dbReference type="Gene3D" id="1.10.460.10">
    <property type="entry name" value="Topoisomerase I, domain 2"/>
    <property type="match status" value="1"/>
</dbReference>
<dbReference type="Proteomes" id="UP000789901">
    <property type="component" value="Unassembled WGS sequence"/>
</dbReference>
<evidence type="ECO:0000256" key="2">
    <source>
        <dbReference type="RuleBase" id="RU362092"/>
    </source>
</evidence>
<sequence>MSDQIMQEFNQNEILKIIDVRLVEGQTSPPDYLTESEVITLMEKHGIGTDASIPVHINNICQRNYVTVQGSARRLVPTNLGNFYKKIDPDLSLPTMRSDVEKQLNYIASGKAKYTDVLDHSLNLFAAKFKYFRDHVAQMDELFEATFSTLASTGKILTKCGKCKRYPLDDFGLVSFSTGSKDIGYPLCPYCYNHPPFENIRKGMGCNRCPHPTCAHSLVNNEVCSCHVSSCKGQMVLDATSAPRWKLSCNECNFVTTFTDIVKENQNKKALKGCVLCDDEVIELLEKKGRGRGRGGNRRGKRGRSRGHSRRGGRKHFKTQ</sequence>
<evidence type="ECO:0000313" key="6">
    <source>
        <dbReference type="Proteomes" id="UP000789901"/>
    </source>
</evidence>
<keyword evidence="1 2" id="KW-0413">Isomerase</keyword>
<dbReference type="InterPro" id="IPR023405">
    <property type="entry name" value="Topo_IA_core_domain"/>
</dbReference>
<gene>
    <name evidence="5" type="ORF">GMARGA_LOCUS9243</name>
</gene>
<dbReference type="SUPFAM" id="SSF56712">
    <property type="entry name" value="Prokaryotic type I DNA topoisomerase"/>
    <property type="match status" value="1"/>
</dbReference>
<dbReference type="PANTHER" id="PTHR11390:SF20">
    <property type="entry name" value="DNA TOPOISOMERASE 3-BETA-1"/>
    <property type="match status" value="1"/>
</dbReference>
<reference evidence="5 6" key="1">
    <citation type="submission" date="2021-06" db="EMBL/GenBank/DDBJ databases">
        <authorList>
            <person name="Kallberg Y."/>
            <person name="Tangrot J."/>
            <person name="Rosling A."/>
        </authorList>
    </citation>
    <scope>NUCLEOTIDE SEQUENCE [LARGE SCALE GENOMIC DNA]</scope>
    <source>
        <strain evidence="5 6">120-4 pot B 10/14</strain>
    </source>
</reference>
<keyword evidence="2" id="KW-0799">Topoisomerase</keyword>
<dbReference type="PROSITE" id="PS52039">
    <property type="entry name" value="TOPO_IA_2"/>
    <property type="match status" value="1"/>
</dbReference>
<evidence type="ECO:0000259" key="4">
    <source>
        <dbReference type="PROSITE" id="PS52039"/>
    </source>
</evidence>
<keyword evidence="2" id="KW-0238">DNA-binding</keyword>
<comment type="caution">
    <text evidence="5">The sequence shown here is derived from an EMBL/GenBank/DDBJ whole genome shotgun (WGS) entry which is preliminary data.</text>
</comment>
<dbReference type="EMBL" id="CAJVQB010004910">
    <property type="protein sequence ID" value="CAG8648843.1"/>
    <property type="molecule type" value="Genomic_DNA"/>
</dbReference>
<keyword evidence="6" id="KW-1185">Reference proteome</keyword>
<comment type="similarity">
    <text evidence="2">Belongs to the type IA topoisomerase family.</text>
</comment>
<proteinExistence type="inferred from homology"/>
<accession>A0ABN7UQV1</accession>
<evidence type="ECO:0000256" key="1">
    <source>
        <dbReference type="ARBA" id="ARBA00023235"/>
    </source>
</evidence>
<feature type="domain" description="Topo IA-type catalytic" evidence="4">
    <location>
        <begin position="1"/>
        <end position="129"/>
    </location>
</feature>
<name>A0ABN7UQV1_GIGMA</name>